<name>A0AAW6T4S1_9BACI</name>
<reference evidence="2" key="1">
    <citation type="submission" date="2023-03" db="EMBL/GenBank/DDBJ databases">
        <title>Bacterial isolates from washroom surfaces on a university campus.</title>
        <authorList>
            <person name="Holman D.B."/>
            <person name="Gzyl K.E."/>
            <person name="Taheri A.E."/>
        </authorList>
    </citation>
    <scope>NUCLEOTIDE SEQUENCE</scope>
    <source>
        <strain evidence="2">RD03</strain>
    </source>
</reference>
<gene>
    <name evidence="2" type="ORF">P5X88_20310</name>
</gene>
<evidence type="ECO:0000313" key="3">
    <source>
        <dbReference type="Proteomes" id="UP001159179"/>
    </source>
</evidence>
<protein>
    <recommendedName>
        <fullName evidence="1">YkoP-like domain-containing protein</fullName>
    </recommendedName>
</protein>
<accession>A0AAW6T4S1</accession>
<evidence type="ECO:0000259" key="1">
    <source>
        <dbReference type="Pfam" id="PF22790"/>
    </source>
</evidence>
<evidence type="ECO:0000313" key="2">
    <source>
        <dbReference type="EMBL" id="MDH5163281.1"/>
    </source>
</evidence>
<proteinExistence type="predicted"/>
<comment type="caution">
    <text evidence="2">The sequence shown here is derived from an EMBL/GenBank/DDBJ whole genome shotgun (WGS) entry which is preliminary data.</text>
</comment>
<dbReference type="EMBL" id="JAROYP010000014">
    <property type="protein sequence ID" value="MDH5163281.1"/>
    <property type="molecule type" value="Genomic_DNA"/>
</dbReference>
<organism evidence="2 3">
    <name type="scientific">Heyndrickxia oleronia</name>
    <dbReference type="NCBI Taxonomy" id="38875"/>
    <lineage>
        <taxon>Bacteria</taxon>
        <taxon>Bacillati</taxon>
        <taxon>Bacillota</taxon>
        <taxon>Bacilli</taxon>
        <taxon>Bacillales</taxon>
        <taxon>Bacillaceae</taxon>
        <taxon>Heyndrickxia</taxon>
    </lineage>
</organism>
<dbReference type="AlphaFoldDB" id="A0AAW6T4S1"/>
<dbReference type="Pfam" id="PF22790">
    <property type="entry name" value="YkoP"/>
    <property type="match status" value="1"/>
</dbReference>
<feature type="domain" description="YkoP-like" evidence="1">
    <location>
        <begin position="2"/>
        <end position="100"/>
    </location>
</feature>
<dbReference type="Proteomes" id="UP001159179">
    <property type="component" value="Unassembled WGS sequence"/>
</dbReference>
<sequence>MNNELLRGKSIFRRVMEPMPFLTTFILNHPEEARIKGIIGITLINKGFLPLGFDCVMPQNKFYSWFKRAMQTPIYLLSSSHVFVEGIKKHQPVYLMMSKD</sequence>
<dbReference type="InterPro" id="IPR054467">
    <property type="entry name" value="YkoP-like_dom"/>
</dbReference>